<protein>
    <submittedName>
        <fullName evidence="2">Uncharacterized protein</fullName>
    </submittedName>
</protein>
<proteinExistence type="predicted"/>
<comment type="caution">
    <text evidence="2">The sequence shown here is derived from an EMBL/GenBank/DDBJ whole genome shotgun (WGS) entry which is preliminary data.</text>
</comment>
<reference evidence="2 3" key="1">
    <citation type="submission" date="2019-03" db="EMBL/GenBank/DDBJ databases">
        <title>Roseomonas sp. a novel Roseomonas species isolated from Sea whip Gorgonian.</title>
        <authorList>
            <person name="Li F."/>
            <person name="Pan X."/>
            <person name="Huang S."/>
            <person name="Li Z."/>
            <person name="Meng B."/>
        </authorList>
    </citation>
    <scope>NUCLEOTIDE SEQUENCE [LARGE SCALE GENOMIC DNA]</scope>
    <source>
        <strain evidence="2 3">M0104</strain>
    </source>
</reference>
<organism evidence="2 3">
    <name type="scientific">Teichococcus coralli</name>
    <dbReference type="NCBI Taxonomy" id="2545983"/>
    <lineage>
        <taxon>Bacteria</taxon>
        <taxon>Pseudomonadati</taxon>
        <taxon>Pseudomonadota</taxon>
        <taxon>Alphaproteobacteria</taxon>
        <taxon>Acetobacterales</taxon>
        <taxon>Roseomonadaceae</taxon>
        <taxon>Roseomonas</taxon>
    </lineage>
</organism>
<sequence length="87" mass="9815">MLTEAMRGENPRGGSAMPAEFRDLQPKCRRLRRISQEQISQQAKRIGCFFPAGIPLEAAPKGIGHRLPETWRAPALPWLRCVTCFPI</sequence>
<name>A0A845B956_9PROT</name>
<keyword evidence="3" id="KW-1185">Reference proteome</keyword>
<dbReference type="AlphaFoldDB" id="A0A845B956"/>
<gene>
    <name evidence="2" type="ORF">E0493_07955</name>
</gene>
<dbReference type="RefSeq" id="WP_160936402.1">
    <property type="nucleotide sequence ID" value="NZ_SNVJ01000005.1"/>
</dbReference>
<feature type="compositionally biased region" description="Basic and acidic residues" evidence="1">
    <location>
        <begin position="1"/>
        <end position="10"/>
    </location>
</feature>
<evidence type="ECO:0000256" key="1">
    <source>
        <dbReference type="SAM" id="MobiDB-lite"/>
    </source>
</evidence>
<evidence type="ECO:0000313" key="3">
    <source>
        <dbReference type="Proteomes" id="UP000460715"/>
    </source>
</evidence>
<dbReference type="EMBL" id="SNVJ01000005">
    <property type="protein sequence ID" value="MXP63285.1"/>
    <property type="molecule type" value="Genomic_DNA"/>
</dbReference>
<accession>A0A845B956</accession>
<feature type="region of interest" description="Disordered" evidence="1">
    <location>
        <begin position="1"/>
        <end position="21"/>
    </location>
</feature>
<dbReference type="Proteomes" id="UP000460715">
    <property type="component" value="Unassembled WGS sequence"/>
</dbReference>
<evidence type="ECO:0000313" key="2">
    <source>
        <dbReference type="EMBL" id="MXP63285.1"/>
    </source>
</evidence>